<evidence type="ECO:0000256" key="1">
    <source>
        <dbReference type="SAM" id="MobiDB-lite"/>
    </source>
</evidence>
<dbReference type="OrthoDB" id="3068171at2759"/>
<protein>
    <submittedName>
        <fullName evidence="3">Glycoside hydrolase family 76 protein</fullName>
    </submittedName>
</protein>
<dbReference type="RefSeq" id="XP_037226096.1">
    <property type="nucleotide sequence ID" value="XM_037358186.1"/>
</dbReference>
<feature type="transmembrane region" description="Helical" evidence="2">
    <location>
        <begin position="437"/>
        <end position="460"/>
    </location>
</feature>
<accession>A0A8H6TE82</accession>
<name>A0A8H6TE82_9AGAR</name>
<dbReference type="SUPFAM" id="SSF48208">
    <property type="entry name" value="Six-hairpin glycosidases"/>
    <property type="match status" value="1"/>
</dbReference>
<keyword evidence="2" id="KW-0812">Transmembrane</keyword>
<dbReference type="GO" id="GO:0016787">
    <property type="term" value="F:hydrolase activity"/>
    <property type="evidence" value="ECO:0007669"/>
    <property type="project" value="UniProtKB-KW"/>
</dbReference>
<keyword evidence="2" id="KW-0472">Membrane</keyword>
<evidence type="ECO:0000256" key="2">
    <source>
        <dbReference type="SAM" id="Phobius"/>
    </source>
</evidence>
<keyword evidence="3" id="KW-0378">Hydrolase</keyword>
<feature type="compositionally biased region" description="Low complexity" evidence="1">
    <location>
        <begin position="397"/>
        <end position="421"/>
    </location>
</feature>
<dbReference type="EMBL" id="JACAZF010000001">
    <property type="protein sequence ID" value="KAF7316073.1"/>
    <property type="molecule type" value="Genomic_DNA"/>
</dbReference>
<dbReference type="InterPro" id="IPR005198">
    <property type="entry name" value="Glyco_hydro_76"/>
</dbReference>
<feature type="compositionally biased region" description="Polar residues" evidence="1">
    <location>
        <begin position="375"/>
        <end position="396"/>
    </location>
</feature>
<dbReference type="AlphaFoldDB" id="A0A8H6TE82"/>
<feature type="region of interest" description="Disordered" evidence="1">
    <location>
        <begin position="375"/>
        <end position="432"/>
    </location>
</feature>
<organism evidence="3 4">
    <name type="scientific">Mycena indigotica</name>
    <dbReference type="NCBI Taxonomy" id="2126181"/>
    <lineage>
        <taxon>Eukaryota</taxon>
        <taxon>Fungi</taxon>
        <taxon>Dikarya</taxon>
        <taxon>Basidiomycota</taxon>
        <taxon>Agaricomycotina</taxon>
        <taxon>Agaricomycetes</taxon>
        <taxon>Agaricomycetidae</taxon>
        <taxon>Agaricales</taxon>
        <taxon>Marasmiineae</taxon>
        <taxon>Mycenaceae</taxon>
        <taxon>Mycena</taxon>
    </lineage>
</organism>
<evidence type="ECO:0000313" key="3">
    <source>
        <dbReference type="EMBL" id="KAF7316073.1"/>
    </source>
</evidence>
<sequence length="595" mass="63017">MGTTCFACLARLSKKPNVTTSLADRIAFARAALQDTIGHVGANGQFPDADYVVPAVFYSQLAAFDAATGSQQYHDSLVQYFQLATTISTNFVNPENYGYAAAQAYVTYKDPVFLEYAIGVWNISNQYTLSQDDIDAGRQKSGLKNFDLAKTCHGKTMAGGTFGTTAVSDSSIAGLSTGQFAILSALLAASTSEPKYLTAAQLSIAFMQSHWLNPQNIMLDGISGRNNDSCSLTTALQPYDSGMAIESLAIVVDITTDSASRSLLTSLIEAAITSTAWQGADGIISNRAHDSGGDVSLARGLSAAYDRNATTLPLREYIKHYFAFNAVVDLARSQGLDSNIYGHWIGPAAATFSSKDQTTALAVLVAAIGLNNDTQPPTSSSVTSIGLQSHGDTPQPTSSFVTFSGGPTSTSSTLSPSTTQAPSPPSTRHSKSHIGQLVGGIIAAVLTVILLIFMGSLFYIRCLRKNSGSLLIGSPPDLVPFRIAQIRPDSNLPLTTKFSPFTSHISQAASSGLTGAASAPVARYNWENLLQPKQPCSMQSSSLAERRPSQLITPSRGSAKPVRVLNSWLHRRDSTVLDDDEAPPAYPGTDVGEII</sequence>
<dbReference type="GeneID" id="59340702"/>
<dbReference type="InterPro" id="IPR008928">
    <property type="entry name" value="6-hairpin_glycosidase_sf"/>
</dbReference>
<comment type="caution">
    <text evidence="3">The sequence shown here is derived from an EMBL/GenBank/DDBJ whole genome shotgun (WGS) entry which is preliminary data.</text>
</comment>
<feature type="region of interest" description="Disordered" evidence="1">
    <location>
        <begin position="537"/>
        <end position="556"/>
    </location>
</feature>
<keyword evidence="2" id="KW-1133">Transmembrane helix</keyword>
<evidence type="ECO:0000313" key="4">
    <source>
        <dbReference type="Proteomes" id="UP000636479"/>
    </source>
</evidence>
<keyword evidence="4" id="KW-1185">Reference proteome</keyword>
<proteinExistence type="predicted"/>
<reference evidence="3" key="1">
    <citation type="submission" date="2020-05" db="EMBL/GenBank/DDBJ databases">
        <title>Mycena genomes resolve the evolution of fungal bioluminescence.</title>
        <authorList>
            <person name="Tsai I.J."/>
        </authorList>
    </citation>
    <scope>NUCLEOTIDE SEQUENCE</scope>
    <source>
        <strain evidence="3">171206Taipei</strain>
    </source>
</reference>
<dbReference type="Pfam" id="PF03663">
    <property type="entry name" value="Glyco_hydro_76"/>
    <property type="match status" value="1"/>
</dbReference>
<dbReference type="GO" id="GO:0005975">
    <property type="term" value="P:carbohydrate metabolic process"/>
    <property type="evidence" value="ECO:0007669"/>
    <property type="project" value="InterPro"/>
</dbReference>
<gene>
    <name evidence="3" type="ORF">MIND_00125300</name>
</gene>
<dbReference type="Proteomes" id="UP000636479">
    <property type="component" value="Unassembled WGS sequence"/>
</dbReference>
<dbReference type="Gene3D" id="1.50.10.20">
    <property type="match status" value="1"/>
</dbReference>